<gene>
    <name evidence="1" type="ORF">ACFOD3_14445</name>
</gene>
<protein>
    <submittedName>
        <fullName evidence="1">Uncharacterized protein</fullName>
    </submittedName>
</protein>
<dbReference type="Proteomes" id="UP001595420">
    <property type="component" value="Unassembled WGS sequence"/>
</dbReference>
<comment type="caution">
    <text evidence="1">The sequence shown here is derived from an EMBL/GenBank/DDBJ whole genome shotgun (WGS) entry which is preliminary data.</text>
</comment>
<reference evidence="2" key="1">
    <citation type="journal article" date="2019" name="Int. J. Syst. Evol. Microbiol.">
        <title>The Global Catalogue of Microorganisms (GCM) 10K type strain sequencing project: providing services to taxonomists for standard genome sequencing and annotation.</title>
        <authorList>
            <consortium name="The Broad Institute Genomics Platform"/>
            <consortium name="The Broad Institute Genome Sequencing Center for Infectious Disease"/>
            <person name="Wu L."/>
            <person name="Ma J."/>
        </authorList>
    </citation>
    <scope>NUCLEOTIDE SEQUENCE [LARGE SCALE GENOMIC DNA]</scope>
    <source>
        <strain evidence="2">CGMCC 1.16855</strain>
    </source>
</reference>
<name>A0ABV7BVY7_9PROT</name>
<organism evidence="1 2">
    <name type="scientific">Falsiroseomonas tokyonensis</name>
    <dbReference type="NCBI Taxonomy" id="430521"/>
    <lineage>
        <taxon>Bacteria</taxon>
        <taxon>Pseudomonadati</taxon>
        <taxon>Pseudomonadota</taxon>
        <taxon>Alphaproteobacteria</taxon>
        <taxon>Acetobacterales</taxon>
        <taxon>Roseomonadaceae</taxon>
        <taxon>Falsiroseomonas</taxon>
    </lineage>
</organism>
<keyword evidence="2" id="KW-1185">Reference proteome</keyword>
<accession>A0ABV7BVY7</accession>
<evidence type="ECO:0000313" key="1">
    <source>
        <dbReference type="EMBL" id="MFC3001101.1"/>
    </source>
</evidence>
<sequence>MIPEIPPQVLSALADAPLAALMLWMMHLLRRDLQSRPEAPPSASQAPGPSRDELVDFKLEVARTYVPLSLIRDLDSRLSLQLLRIEEKLDEVSRTATTATAIAGHNLPGRKMGFAARADAEPGR</sequence>
<evidence type="ECO:0000313" key="2">
    <source>
        <dbReference type="Proteomes" id="UP001595420"/>
    </source>
</evidence>
<dbReference type="RefSeq" id="WP_216837191.1">
    <property type="nucleotide sequence ID" value="NZ_JAFNJS010000004.1"/>
</dbReference>
<dbReference type="EMBL" id="JBHRSB010000004">
    <property type="protein sequence ID" value="MFC3001101.1"/>
    <property type="molecule type" value="Genomic_DNA"/>
</dbReference>
<proteinExistence type="predicted"/>